<gene>
    <name evidence="1" type="ORF">CS063_15050</name>
</gene>
<organism evidence="1 2">
    <name type="scientific">Sporanaerobium hydrogeniformans</name>
    <dbReference type="NCBI Taxonomy" id="3072179"/>
    <lineage>
        <taxon>Bacteria</taxon>
        <taxon>Bacillati</taxon>
        <taxon>Bacillota</taxon>
        <taxon>Clostridia</taxon>
        <taxon>Lachnospirales</taxon>
        <taxon>Lachnospiraceae</taxon>
        <taxon>Sporanaerobium</taxon>
    </lineage>
</organism>
<accession>A0AC61DA58</accession>
<proteinExistence type="predicted"/>
<dbReference type="Proteomes" id="UP000224460">
    <property type="component" value="Unassembled WGS sequence"/>
</dbReference>
<protein>
    <submittedName>
        <fullName evidence="1">Phage antirepressor Ant</fullName>
    </submittedName>
</protein>
<sequence>MSNLINIQNQDGKKLVSARDLYIGLGLAKDQWSRWYKKNIQDNEYFKENYDFTGVRHNVEGNEVQDFAITLEFAKHIAMMARTEKSHEYRNYFIECEQQLKQPMCLEDLIIANAKALKDAREQAEKAQATALEVKQEVQAMRDVVTLDPAAWRTETTNLVNRIAQKLGGNENIQAIRKESYDILDSRAKAKLGIRQTNMKRKVLEETGSTSKSNKVSKLDVIAADARLREVYIAIVKEMAIKYGVA</sequence>
<keyword evidence="2" id="KW-1185">Reference proteome</keyword>
<comment type="caution">
    <text evidence="1">The sequence shown here is derived from an EMBL/GenBank/DDBJ whole genome shotgun (WGS) entry which is preliminary data.</text>
</comment>
<evidence type="ECO:0000313" key="2">
    <source>
        <dbReference type="Proteomes" id="UP000224460"/>
    </source>
</evidence>
<name>A0AC61DA58_9FIRM</name>
<evidence type="ECO:0000313" key="1">
    <source>
        <dbReference type="EMBL" id="PHV69561.1"/>
    </source>
</evidence>
<dbReference type="EMBL" id="PEDL01000024">
    <property type="protein sequence ID" value="PHV69561.1"/>
    <property type="molecule type" value="Genomic_DNA"/>
</dbReference>
<reference evidence="1" key="1">
    <citation type="submission" date="2017-10" db="EMBL/GenBank/DDBJ databases">
        <title>Genome sequence of cellulolytic Lachnospiraceae bacterium XHS1971 isolated from hotspring sediment.</title>
        <authorList>
            <person name="Vasudevan G."/>
            <person name="Joshi A.J."/>
            <person name="Hivarkar S."/>
            <person name="Lanjekar V.B."/>
            <person name="Dhakephalkar P.K."/>
            <person name="Dagar S."/>
        </authorList>
    </citation>
    <scope>NUCLEOTIDE SEQUENCE</scope>
    <source>
        <strain evidence="1">XHS1971</strain>
    </source>
</reference>